<sequence length="71" mass="8126">MQITQSTAKGEITFARSVCTETNPEVVSARKPVAQLWSTRSHAPRYKADFDCKSMRLEIPRFRLWRVDVGA</sequence>
<protein>
    <submittedName>
        <fullName evidence="1">Uncharacterized protein</fullName>
    </submittedName>
</protein>
<gene>
    <name evidence="1" type="ORF">Tdes44962_MAKER06518</name>
</gene>
<dbReference type="OrthoDB" id="3926209at2759"/>
<reference evidence="1 2" key="1">
    <citation type="journal article" date="2018" name="IMA Fungus">
        <title>IMA Genome-F 10: Nine draft genome sequences of Claviceps purpurea s.lat., including C. arundinis, C. humidiphila, and C. cf. spartinae, pseudomolecules for the pitch canker pathogen Fusarium circinatum, draft genome of Davidsoniella eucalypti, Grosmannia galeiformis, Quambalaria eucalypti, and Teratosphaeria destructans.</title>
        <authorList>
            <person name="Wingfield B.D."/>
            <person name="Liu M."/>
            <person name="Nguyen H.D."/>
            <person name="Lane F.A."/>
            <person name="Morgan S.W."/>
            <person name="De Vos L."/>
            <person name="Wilken P.M."/>
            <person name="Duong T.A."/>
            <person name="Aylward J."/>
            <person name="Coetzee M.P."/>
            <person name="Dadej K."/>
            <person name="De Beer Z.W."/>
            <person name="Findlay W."/>
            <person name="Havenga M."/>
            <person name="Kolarik M."/>
            <person name="Menzies J.G."/>
            <person name="Naidoo K."/>
            <person name="Pochopski O."/>
            <person name="Shoukouhi P."/>
            <person name="Santana Q.C."/>
            <person name="Seifert K.A."/>
            <person name="Soal N."/>
            <person name="Steenkamp E.T."/>
            <person name="Tatham C.T."/>
            <person name="van der Nest M.A."/>
            <person name="Wingfield M.J."/>
        </authorList>
    </citation>
    <scope>NUCLEOTIDE SEQUENCE [LARGE SCALE GENOMIC DNA]</scope>
    <source>
        <strain evidence="1">CMW44962</strain>
    </source>
</reference>
<dbReference type="Proteomes" id="UP001138500">
    <property type="component" value="Unassembled WGS sequence"/>
</dbReference>
<organism evidence="1 2">
    <name type="scientific">Teratosphaeria destructans</name>
    <dbReference type="NCBI Taxonomy" id="418781"/>
    <lineage>
        <taxon>Eukaryota</taxon>
        <taxon>Fungi</taxon>
        <taxon>Dikarya</taxon>
        <taxon>Ascomycota</taxon>
        <taxon>Pezizomycotina</taxon>
        <taxon>Dothideomycetes</taxon>
        <taxon>Dothideomycetidae</taxon>
        <taxon>Mycosphaerellales</taxon>
        <taxon>Teratosphaeriaceae</taxon>
        <taxon>Teratosphaeria</taxon>
    </lineage>
</organism>
<comment type="caution">
    <text evidence="1">The sequence shown here is derived from an EMBL/GenBank/DDBJ whole genome shotgun (WGS) entry which is preliminary data.</text>
</comment>
<dbReference type="AlphaFoldDB" id="A0A9W7W6Z1"/>
<keyword evidence="2" id="KW-1185">Reference proteome</keyword>
<name>A0A9W7W6Z1_9PEZI</name>
<accession>A0A9W7W6Z1</accession>
<proteinExistence type="predicted"/>
<reference evidence="1 2" key="2">
    <citation type="journal article" date="2021" name="Curr. Genet.">
        <title>Genetic response to nitrogen starvation in the aggressive Eucalyptus foliar pathogen Teratosphaeria destructans.</title>
        <authorList>
            <person name="Havenga M."/>
            <person name="Wingfield B.D."/>
            <person name="Wingfield M.J."/>
            <person name="Dreyer L.L."/>
            <person name="Roets F."/>
            <person name="Aylward J."/>
        </authorList>
    </citation>
    <scope>NUCLEOTIDE SEQUENCE [LARGE SCALE GENOMIC DNA]</scope>
    <source>
        <strain evidence="1">CMW44962</strain>
    </source>
</reference>
<evidence type="ECO:0000313" key="2">
    <source>
        <dbReference type="Proteomes" id="UP001138500"/>
    </source>
</evidence>
<evidence type="ECO:0000313" key="1">
    <source>
        <dbReference type="EMBL" id="KAH9845553.1"/>
    </source>
</evidence>
<dbReference type="EMBL" id="RIBY02000036">
    <property type="protein sequence ID" value="KAH9845553.1"/>
    <property type="molecule type" value="Genomic_DNA"/>
</dbReference>